<comment type="caution">
    <text evidence="1">The sequence shown here is derived from an EMBL/GenBank/DDBJ whole genome shotgun (WGS) entry which is preliminary data.</text>
</comment>
<gene>
    <name evidence="1" type="ORF">CWATWH0003_1658</name>
</gene>
<dbReference type="Proteomes" id="UP000003477">
    <property type="component" value="Unassembled WGS sequence"/>
</dbReference>
<dbReference type="GeneID" id="88769975"/>
<organism evidence="1 2">
    <name type="scientific">Crocosphaera watsonii WH 0003</name>
    <dbReference type="NCBI Taxonomy" id="423471"/>
    <lineage>
        <taxon>Bacteria</taxon>
        <taxon>Bacillati</taxon>
        <taxon>Cyanobacteriota</taxon>
        <taxon>Cyanophyceae</taxon>
        <taxon>Oscillatoriophycideae</taxon>
        <taxon>Chroococcales</taxon>
        <taxon>Aphanothecaceae</taxon>
        <taxon>Crocosphaera</taxon>
    </lineage>
</organism>
<evidence type="ECO:0000313" key="1">
    <source>
        <dbReference type="EMBL" id="EHJ13661.1"/>
    </source>
</evidence>
<dbReference type="AlphaFoldDB" id="G5J2C7"/>
<reference evidence="1 2" key="1">
    <citation type="journal article" date="2011" name="Front. Microbiol.">
        <title>Two Strains of Crocosphaera watsonii with Highly Conserved Genomes are Distinguished by Strain-Specific Features.</title>
        <authorList>
            <person name="Bench S.R."/>
            <person name="Ilikchyan I.N."/>
            <person name="Tripp H.J."/>
            <person name="Zehr J.P."/>
        </authorList>
    </citation>
    <scope>NUCLEOTIDE SEQUENCE [LARGE SCALE GENOMIC DNA]</scope>
    <source>
        <strain evidence="1 2">WH 0003</strain>
    </source>
</reference>
<accession>G5J2C7</accession>
<dbReference type="EMBL" id="AESD01000254">
    <property type="protein sequence ID" value="EHJ13661.1"/>
    <property type="molecule type" value="Genomic_DNA"/>
</dbReference>
<name>G5J2C7_CROWT</name>
<dbReference type="PATRIC" id="fig|423471.3.peg.1549"/>
<proteinExistence type="predicted"/>
<sequence length="44" mass="4757">MNIPWLSSKKSSSSSINPDIRLIGDRGSGKTAYLASLAYLSQRS</sequence>
<protein>
    <submittedName>
        <fullName evidence="1">Uncharacterized protein</fullName>
    </submittedName>
</protein>
<dbReference type="RefSeq" id="WP_007310052.1">
    <property type="nucleotide sequence ID" value="NZ_AESD01000254.1"/>
</dbReference>
<evidence type="ECO:0000313" key="2">
    <source>
        <dbReference type="Proteomes" id="UP000003477"/>
    </source>
</evidence>